<evidence type="ECO:0000313" key="3">
    <source>
        <dbReference type="Proteomes" id="UP000325755"/>
    </source>
</evidence>
<keyword evidence="1" id="KW-0472">Membrane</keyword>
<dbReference type="EMBL" id="CP044205">
    <property type="protein sequence ID" value="QFY42889.1"/>
    <property type="molecule type" value="Genomic_DNA"/>
</dbReference>
<dbReference type="InterPro" id="IPR032314">
    <property type="entry name" value="DUF4845"/>
</dbReference>
<keyword evidence="1" id="KW-0812">Transmembrane</keyword>
<dbReference type="InParanoid" id="A0A5Q0BH80"/>
<protein>
    <submittedName>
        <fullName evidence="2">DUF4845 domain-containing protein</fullName>
    </submittedName>
</protein>
<feature type="transmembrane region" description="Helical" evidence="1">
    <location>
        <begin position="6"/>
        <end position="28"/>
    </location>
</feature>
<dbReference type="Pfam" id="PF16137">
    <property type="entry name" value="DUF4845"/>
    <property type="match status" value="1"/>
</dbReference>
<evidence type="ECO:0000256" key="1">
    <source>
        <dbReference type="SAM" id="Phobius"/>
    </source>
</evidence>
<dbReference type="AlphaFoldDB" id="A0A5Q0BH80"/>
<dbReference type="RefSeq" id="WP_153248879.1">
    <property type="nucleotide sequence ID" value="NZ_CP044205.1"/>
</dbReference>
<keyword evidence="1" id="KW-1133">Transmembrane helix</keyword>
<dbReference type="OrthoDB" id="5569427at2"/>
<dbReference type="Proteomes" id="UP000325755">
    <property type="component" value="Chromosome"/>
</dbReference>
<name>A0A5Q0BH80_9GAMM</name>
<dbReference type="KEGG" id="mmob:F6R98_09920"/>
<gene>
    <name evidence="2" type="ORF">F6R98_09920</name>
</gene>
<sequence>MGRIGFFGVFALIGIFAAVAVKVVPVYIEHFHAKAVLMQLSSELARGEKSEEEIIGLLQQRWQLEQVDDIAREDIMIQSQPDGRHQIRIAYDVVVPLVGNLSALIFFDDSTETGQP</sequence>
<organism evidence="2 3">
    <name type="scientific">Candidatus Methylospira mobilis</name>
    <dbReference type="NCBI Taxonomy" id="1808979"/>
    <lineage>
        <taxon>Bacteria</taxon>
        <taxon>Pseudomonadati</taxon>
        <taxon>Pseudomonadota</taxon>
        <taxon>Gammaproteobacteria</taxon>
        <taxon>Methylococcales</taxon>
        <taxon>Methylococcaceae</taxon>
        <taxon>Candidatus Methylospira</taxon>
    </lineage>
</organism>
<reference evidence="2 3" key="1">
    <citation type="submission" date="2019-09" db="EMBL/GenBank/DDBJ databases">
        <title>Ecophysiology of the spiral-shaped methanotroph Methylospira mobilis as revealed by the complete genome sequence.</title>
        <authorList>
            <person name="Oshkin I.Y."/>
            <person name="Dedysh S.N."/>
            <person name="Miroshnikov K."/>
            <person name="Danilova O.V."/>
            <person name="Hakobyan A."/>
            <person name="Liesack W."/>
        </authorList>
    </citation>
    <scope>NUCLEOTIDE SEQUENCE [LARGE SCALE GENOMIC DNA]</scope>
    <source>
        <strain evidence="2 3">Shm1</strain>
    </source>
</reference>
<keyword evidence="3" id="KW-1185">Reference proteome</keyword>
<evidence type="ECO:0000313" key="2">
    <source>
        <dbReference type="EMBL" id="QFY42889.1"/>
    </source>
</evidence>
<accession>A0A5Q0BH80</accession>
<proteinExistence type="predicted"/>